<gene>
    <name evidence="1" type="ORF">FBQ74_07570</name>
</gene>
<dbReference type="OrthoDB" id="5900133at2"/>
<organism evidence="1 2">
    <name type="scientific">Salinimonas iocasae</name>
    <dbReference type="NCBI Taxonomy" id="2572577"/>
    <lineage>
        <taxon>Bacteria</taxon>
        <taxon>Pseudomonadati</taxon>
        <taxon>Pseudomonadota</taxon>
        <taxon>Gammaproteobacteria</taxon>
        <taxon>Alteromonadales</taxon>
        <taxon>Alteromonadaceae</taxon>
        <taxon>Alteromonas/Salinimonas group</taxon>
        <taxon>Salinimonas</taxon>
    </lineage>
</organism>
<dbReference type="EMBL" id="CP039852">
    <property type="protein sequence ID" value="QCZ93353.1"/>
    <property type="molecule type" value="Genomic_DNA"/>
</dbReference>
<evidence type="ECO:0000313" key="2">
    <source>
        <dbReference type="Proteomes" id="UP000304912"/>
    </source>
</evidence>
<dbReference type="Pfam" id="PF11207">
    <property type="entry name" value="DUF2989"/>
    <property type="match status" value="1"/>
</dbReference>
<protein>
    <submittedName>
        <fullName evidence="1">DUF2989 domain-containing protein</fullName>
    </submittedName>
</protein>
<evidence type="ECO:0000313" key="1">
    <source>
        <dbReference type="EMBL" id="QCZ93353.1"/>
    </source>
</evidence>
<dbReference type="Proteomes" id="UP000304912">
    <property type="component" value="Chromosome"/>
</dbReference>
<dbReference type="InterPro" id="IPR021372">
    <property type="entry name" value="DUF2989"/>
</dbReference>
<sequence>MNAGILDKVVRNAKLLINYNKQSFSHYSPYSFGKFSSILLCSAVLCLSGCDSWGEKSIAQICQDSPSLCNDLNPDAWCRSEKAEIIRHRFNHQIEATEKQNYDMLLKWEDYKVCIAKAAGIRHVKHREKEAGRMKGLLTAERELKRLAWKTKNAENPYLAYYHWSRFSDADARARFMRFAKDGSLYNDPALLVALASIQIKTDEEAARNTLYEALERVNNDNMVENAVFLSLSTLAIDQENVATAYLWAIVASHFNAPVDIPAYRQMAIASNVNTDEIESKAEEVIDDLQDGKFNAYRAGIHKL</sequence>
<accession>A0A5B7YDK2</accession>
<name>A0A5B7YDK2_9ALTE</name>
<dbReference type="AlphaFoldDB" id="A0A5B7YDK2"/>
<dbReference type="KEGG" id="salk:FBQ74_07570"/>
<keyword evidence="2" id="KW-1185">Reference proteome</keyword>
<proteinExistence type="predicted"/>
<reference evidence="1 2" key="1">
    <citation type="submission" date="2019-04" db="EMBL/GenBank/DDBJ databases">
        <title>Salinimonas iocasae sp. nov., a halophilic bacterium isolated from the outer tube casing of tubeworms in Okinawa Trough.</title>
        <authorList>
            <person name="Zhang H."/>
            <person name="Wang H."/>
            <person name="Li C."/>
        </authorList>
    </citation>
    <scope>NUCLEOTIDE SEQUENCE [LARGE SCALE GENOMIC DNA]</scope>
    <source>
        <strain evidence="1 2">KX18D6</strain>
    </source>
</reference>